<dbReference type="InterPro" id="IPR053926">
    <property type="entry name" value="RecX_HTH_1st"/>
</dbReference>
<evidence type="ECO:0000313" key="9">
    <source>
        <dbReference type="EMBL" id="KTD32370.1"/>
    </source>
</evidence>
<dbReference type="Pfam" id="PF02631">
    <property type="entry name" value="RecX_HTH2"/>
    <property type="match status" value="1"/>
</dbReference>
<dbReference type="Pfam" id="PF21981">
    <property type="entry name" value="RecX_HTH3"/>
    <property type="match status" value="1"/>
</dbReference>
<dbReference type="Gene3D" id="1.10.10.10">
    <property type="entry name" value="Winged helix-like DNA-binding domain superfamily/Winged helix DNA-binding domain"/>
    <property type="match status" value="3"/>
</dbReference>
<dbReference type="NCBIfam" id="NF001057">
    <property type="entry name" value="PRK00117.3-3"/>
    <property type="match status" value="1"/>
</dbReference>
<dbReference type="InterPro" id="IPR053925">
    <property type="entry name" value="RecX_HTH_3rd"/>
</dbReference>
<dbReference type="EMBL" id="UGOG01000001">
    <property type="protein sequence ID" value="STX62465.1"/>
    <property type="molecule type" value="Genomic_DNA"/>
</dbReference>
<proteinExistence type="inferred from homology"/>
<dbReference type="InterPro" id="IPR053924">
    <property type="entry name" value="RecX_HTH_2nd"/>
</dbReference>
<evidence type="ECO:0000256" key="5">
    <source>
        <dbReference type="HAMAP-Rule" id="MF_01114"/>
    </source>
</evidence>
<dbReference type="AlphaFoldDB" id="A0A378JUQ5"/>
<sequence length="145" mass="16960">MTKAFDSAIRLLSRREHGAMELYKKLEQKDFDSAEINDALDACKRLGLQNDVRFVEEFIRLRIRQGYGPLKIMQELASKGVDRDLIHSELAKERDNWSTYALAVWEKKCKGRTDLDFSEQQRLKRFLLYRGFGMDVIATVVNELK</sequence>
<evidence type="ECO:0000259" key="7">
    <source>
        <dbReference type="Pfam" id="PF21981"/>
    </source>
</evidence>
<dbReference type="PANTHER" id="PTHR33602:SF1">
    <property type="entry name" value="REGULATORY PROTEIN RECX FAMILY PROTEIN"/>
    <property type="match status" value="1"/>
</dbReference>
<evidence type="ECO:0000259" key="8">
    <source>
        <dbReference type="Pfam" id="PF21982"/>
    </source>
</evidence>
<feature type="domain" description="RecX second three-helical" evidence="6">
    <location>
        <begin position="50"/>
        <end position="86"/>
    </location>
</feature>
<comment type="similarity">
    <text evidence="2 5">Belongs to the RecX family.</text>
</comment>
<keyword evidence="4 5" id="KW-0963">Cytoplasm</keyword>
<dbReference type="EMBL" id="LNYN01000029">
    <property type="protein sequence ID" value="KTD32370.1"/>
    <property type="molecule type" value="Genomic_DNA"/>
</dbReference>
<dbReference type="Proteomes" id="UP000254040">
    <property type="component" value="Unassembled WGS sequence"/>
</dbReference>
<protein>
    <recommendedName>
        <fullName evidence="3 5">Regulatory protein RecX</fullName>
    </recommendedName>
</protein>
<evidence type="ECO:0000259" key="6">
    <source>
        <dbReference type="Pfam" id="PF02631"/>
    </source>
</evidence>
<evidence type="ECO:0000313" key="10">
    <source>
        <dbReference type="EMBL" id="STX62465.1"/>
    </source>
</evidence>
<feature type="domain" description="RecX first three-helical" evidence="8">
    <location>
        <begin position="4"/>
        <end position="41"/>
    </location>
</feature>
<dbReference type="HAMAP" id="MF_01114">
    <property type="entry name" value="RecX"/>
    <property type="match status" value="1"/>
</dbReference>
<organism evidence="10 12">
    <name type="scientific">Legionella moravica</name>
    <dbReference type="NCBI Taxonomy" id="39962"/>
    <lineage>
        <taxon>Bacteria</taxon>
        <taxon>Pseudomonadati</taxon>
        <taxon>Pseudomonadota</taxon>
        <taxon>Gammaproteobacteria</taxon>
        <taxon>Legionellales</taxon>
        <taxon>Legionellaceae</taxon>
        <taxon>Legionella</taxon>
    </lineage>
</organism>
<evidence type="ECO:0000256" key="2">
    <source>
        <dbReference type="ARBA" id="ARBA00009695"/>
    </source>
</evidence>
<evidence type="ECO:0000256" key="1">
    <source>
        <dbReference type="ARBA" id="ARBA00004496"/>
    </source>
</evidence>
<dbReference type="OrthoDB" id="7066780at2"/>
<evidence type="ECO:0000313" key="12">
    <source>
        <dbReference type="Proteomes" id="UP000254040"/>
    </source>
</evidence>
<dbReference type="PANTHER" id="PTHR33602">
    <property type="entry name" value="REGULATORY PROTEIN RECX FAMILY PROTEIN"/>
    <property type="match status" value="1"/>
</dbReference>
<accession>A0A378JUQ5</accession>
<reference evidence="9 11" key="1">
    <citation type="submission" date="2015-11" db="EMBL/GenBank/DDBJ databases">
        <title>Genomic analysis of 38 Legionella species identifies large and diverse effector repertoires.</title>
        <authorList>
            <person name="Burstein D."/>
            <person name="Amaro F."/>
            <person name="Zusman T."/>
            <person name="Lifshitz Z."/>
            <person name="Cohen O."/>
            <person name="Gilbert J.A."/>
            <person name="Pupko T."/>
            <person name="Shuman H.A."/>
            <person name="Segal G."/>
        </authorList>
    </citation>
    <scope>NUCLEOTIDE SEQUENCE [LARGE SCALE GENOMIC DNA]</scope>
    <source>
        <strain evidence="9 11">ATCC 43877</strain>
    </source>
</reference>
<dbReference type="InterPro" id="IPR036388">
    <property type="entry name" value="WH-like_DNA-bd_sf"/>
</dbReference>
<evidence type="ECO:0000313" key="11">
    <source>
        <dbReference type="Proteomes" id="UP000054985"/>
    </source>
</evidence>
<dbReference type="Proteomes" id="UP000054985">
    <property type="component" value="Unassembled WGS sequence"/>
</dbReference>
<keyword evidence="11" id="KW-1185">Reference proteome</keyword>
<reference evidence="10 12" key="2">
    <citation type="submission" date="2018-06" db="EMBL/GenBank/DDBJ databases">
        <authorList>
            <consortium name="Pathogen Informatics"/>
            <person name="Doyle S."/>
        </authorList>
    </citation>
    <scope>NUCLEOTIDE SEQUENCE [LARGE SCALE GENOMIC DNA]</scope>
    <source>
        <strain evidence="10 12">NCTC12239</strain>
    </source>
</reference>
<comment type="function">
    <text evidence="5">Modulates RecA activity.</text>
</comment>
<feature type="domain" description="RecX third three-helical" evidence="7">
    <location>
        <begin position="101"/>
        <end position="140"/>
    </location>
</feature>
<dbReference type="InterPro" id="IPR003783">
    <property type="entry name" value="Regulatory_RecX"/>
</dbReference>
<dbReference type="RefSeq" id="WP_028383025.1">
    <property type="nucleotide sequence ID" value="NZ_CAAAJG010000003.1"/>
</dbReference>
<gene>
    <name evidence="5 10" type="primary">recX</name>
    <name evidence="9" type="ORF">Lmor_2308</name>
    <name evidence="10" type="ORF">NCTC12239_01397</name>
</gene>
<comment type="subcellular location">
    <subcellularLocation>
        <location evidence="1 5">Cytoplasm</location>
    </subcellularLocation>
</comment>
<evidence type="ECO:0000256" key="4">
    <source>
        <dbReference type="ARBA" id="ARBA00022490"/>
    </source>
</evidence>
<dbReference type="GO" id="GO:0005737">
    <property type="term" value="C:cytoplasm"/>
    <property type="evidence" value="ECO:0007669"/>
    <property type="project" value="UniProtKB-SubCell"/>
</dbReference>
<dbReference type="GO" id="GO:0006282">
    <property type="term" value="P:regulation of DNA repair"/>
    <property type="evidence" value="ECO:0007669"/>
    <property type="project" value="UniProtKB-UniRule"/>
</dbReference>
<name>A0A378JUQ5_9GAMM</name>
<dbReference type="STRING" id="39962.Lmor_2308"/>
<dbReference type="Pfam" id="PF21982">
    <property type="entry name" value="RecX_HTH1"/>
    <property type="match status" value="1"/>
</dbReference>
<evidence type="ECO:0000256" key="3">
    <source>
        <dbReference type="ARBA" id="ARBA00018111"/>
    </source>
</evidence>